<accession>A0A7M2WYH0</accession>
<dbReference type="KEGG" id="hbs:IPV69_25820"/>
<keyword evidence="4" id="KW-1185">Reference proteome</keyword>
<dbReference type="Proteomes" id="UP000593765">
    <property type="component" value="Chromosome"/>
</dbReference>
<feature type="chain" id="PRO_5034956391" description="SGNH hydrolase-type esterase domain-containing protein" evidence="1">
    <location>
        <begin position="23"/>
        <end position="364"/>
    </location>
</feature>
<dbReference type="AlphaFoldDB" id="A0A7M2WYH0"/>
<proteinExistence type="predicted"/>
<organism evidence="3 4">
    <name type="scientific">Humisphaera borealis</name>
    <dbReference type="NCBI Taxonomy" id="2807512"/>
    <lineage>
        <taxon>Bacteria</taxon>
        <taxon>Pseudomonadati</taxon>
        <taxon>Planctomycetota</taxon>
        <taxon>Phycisphaerae</taxon>
        <taxon>Tepidisphaerales</taxon>
        <taxon>Tepidisphaeraceae</taxon>
        <taxon>Humisphaera</taxon>
    </lineage>
</organism>
<reference evidence="3 4" key="1">
    <citation type="submission" date="2020-10" db="EMBL/GenBank/DDBJ databases">
        <title>Wide distribution of Phycisphaera-like planctomycetes from WD2101 soil group in peatlands and genome analysis of the first cultivated representative.</title>
        <authorList>
            <person name="Dedysh S.N."/>
            <person name="Beletsky A.V."/>
            <person name="Ivanova A."/>
            <person name="Kulichevskaya I.S."/>
            <person name="Suzina N.E."/>
            <person name="Philippov D.A."/>
            <person name="Rakitin A.L."/>
            <person name="Mardanov A.V."/>
            <person name="Ravin N.V."/>
        </authorList>
    </citation>
    <scope>NUCLEOTIDE SEQUENCE [LARGE SCALE GENOMIC DNA]</scope>
    <source>
        <strain evidence="3 4">M1803</strain>
    </source>
</reference>
<protein>
    <recommendedName>
        <fullName evidence="2">SGNH hydrolase-type esterase domain-containing protein</fullName>
    </recommendedName>
</protein>
<sequence length="364" mass="39614">MRMLPVCALLMSVALATPAVVAIEYPYHTAEPQKTGWPLTAEERAYVVNKPEYDRRPGRESNKHLPALWPVVPSAGFWGGTSWLDTHAKLVDYVQANKGPIDVLLVGDSITQQWGSPLDKGVLNDAWKKHFANYKTINIGIGGDKSQNVLWRLDHGGVEGLEPKVIILMIGNNNMFFTPETGVEAAAKGVQMCVANVREKFPNAEVIAAQILPCHAPGVAFYEDIKKTNTAITALKLDSDPKVHVIDLWGDFTNADGTIKKALFTPDNIHLSLEGYAVFAERLKPLLDKFIGGKGLGGDVVIPTKKAAAAASPDIADFAGDFIRLDGTLKSELYADKHLHPNEAGYEILASRLKPLIEKAFGGK</sequence>
<dbReference type="InterPro" id="IPR051532">
    <property type="entry name" value="Ester_Hydrolysis_Enzymes"/>
</dbReference>
<dbReference type="GO" id="GO:0004622">
    <property type="term" value="F:phosphatidylcholine lysophospholipase activity"/>
    <property type="evidence" value="ECO:0007669"/>
    <property type="project" value="TreeGrafter"/>
</dbReference>
<dbReference type="SUPFAM" id="SSF52266">
    <property type="entry name" value="SGNH hydrolase"/>
    <property type="match status" value="2"/>
</dbReference>
<feature type="signal peptide" evidence="1">
    <location>
        <begin position="1"/>
        <end position="22"/>
    </location>
</feature>
<dbReference type="InterPro" id="IPR013830">
    <property type="entry name" value="SGNH_hydro"/>
</dbReference>
<evidence type="ECO:0000259" key="2">
    <source>
        <dbReference type="Pfam" id="PF13472"/>
    </source>
</evidence>
<evidence type="ECO:0000256" key="1">
    <source>
        <dbReference type="SAM" id="SignalP"/>
    </source>
</evidence>
<gene>
    <name evidence="3" type="ORF">IPV69_25820</name>
</gene>
<name>A0A7M2WYH0_9BACT</name>
<dbReference type="RefSeq" id="WP_206292617.1">
    <property type="nucleotide sequence ID" value="NZ_CP063458.1"/>
</dbReference>
<dbReference type="Pfam" id="PF13472">
    <property type="entry name" value="Lipase_GDSL_2"/>
    <property type="match status" value="1"/>
</dbReference>
<dbReference type="InterPro" id="IPR036514">
    <property type="entry name" value="SGNH_hydro_sf"/>
</dbReference>
<evidence type="ECO:0000313" key="4">
    <source>
        <dbReference type="Proteomes" id="UP000593765"/>
    </source>
</evidence>
<dbReference type="Gene3D" id="3.40.50.1110">
    <property type="entry name" value="SGNH hydrolase"/>
    <property type="match status" value="2"/>
</dbReference>
<feature type="domain" description="SGNH hydrolase-type esterase" evidence="2">
    <location>
        <begin position="106"/>
        <end position="278"/>
    </location>
</feature>
<keyword evidence="1" id="KW-0732">Signal</keyword>
<dbReference type="EMBL" id="CP063458">
    <property type="protein sequence ID" value="QOV89570.1"/>
    <property type="molecule type" value="Genomic_DNA"/>
</dbReference>
<dbReference type="PANTHER" id="PTHR30383">
    <property type="entry name" value="THIOESTERASE 1/PROTEASE 1/LYSOPHOSPHOLIPASE L1"/>
    <property type="match status" value="1"/>
</dbReference>
<dbReference type="PANTHER" id="PTHR30383:SF5">
    <property type="entry name" value="SGNH HYDROLASE-TYPE ESTERASE DOMAIN-CONTAINING PROTEIN"/>
    <property type="match status" value="1"/>
</dbReference>
<evidence type="ECO:0000313" key="3">
    <source>
        <dbReference type="EMBL" id="QOV89570.1"/>
    </source>
</evidence>